<gene>
    <name evidence="1" type="ORF">RG1141_PA06740</name>
</gene>
<dbReference type="Proteomes" id="UP000028186">
    <property type="component" value="Plasmid pHAMBI1141a"/>
</dbReference>
<dbReference type="KEGG" id="ngl:RG1141_PA06740"/>
<organism evidence="1 2">
    <name type="scientific">Neorhizobium galegae bv. officinalis bv. officinalis str. HAMBI 1141</name>
    <dbReference type="NCBI Taxonomy" id="1028801"/>
    <lineage>
        <taxon>Bacteria</taxon>
        <taxon>Pseudomonadati</taxon>
        <taxon>Pseudomonadota</taxon>
        <taxon>Alphaproteobacteria</taxon>
        <taxon>Hyphomicrobiales</taxon>
        <taxon>Rhizobiaceae</taxon>
        <taxon>Rhizobium/Agrobacterium group</taxon>
        <taxon>Neorhizobium</taxon>
    </lineage>
</organism>
<protein>
    <submittedName>
        <fullName evidence="1">Uncharacterized protein</fullName>
    </submittedName>
</protein>
<reference evidence="2" key="1">
    <citation type="journal article" date="2014" name="BMC Genomics">
        <title>Genome sequencing of two Neorhizobium galegae strains reveals a noeT gene responsible for the unusual acetylation of the nodulation factors.</title>
        <authorList>
            <person name="Osterman J."/>
            <person name="Marsh J."/>
            <person name="Laine P.K."/>
            <person name="Zeng Z."/>
            <person name="Alatalo E."/>
            <person name="Sullivan J.T."/>
            <person name="Young J.P."/>
            <person name="Thomas-Oates J."/>
            <person name="Paulin L."/>
            <person name="Lindstrom K."/>
        </authorList>
    </citation>
    <scope>NUCLEOTIDE SEQUENCE [LARGE SCALE GENOMIC DNA]</scope>
    <source>
        <strain evidence="2">HAMBI 1141</strain>
        <plasmid evidence="2">II</plasmid>
    </source>
</reference>
<dbReference type="AlphaFoldDB" id="A0A068THG1"/>
<proteinExistence type="predicted"/>
<geneLocation type="plasmid" evidence="2">
    <name>II</name>
</geneLocation>
<evidence type="ECO:0000313" key="2">
    <source>
        <dbReference type="Proteomes" id="UP000028186"/>
    </source>
</evidence>
<dbReference type="PATRIC" id="fig|1028801.3.peg.5276"/>
<dbReference type="HOGENOM" id="CLU_3390428_0_0_5"/>
<accession>A0A068THG1</accession>
<evidence type="ECO:0000313" key="1">
    <source>
        <dbReference type="EMBL" id="CDN57506.1"/>
    </source>
</evidence>
<sequence length="32" mass="3584">MGFSLADTVLVTEQGPDSLTKFPRRFEEIVLS</sequence>
<keyword evidence="1" id="KW-0614">Plasmid</keyword>
<name>A0A068THG1_NEOGA</name>
<dbReference type="EMBL" id="HG938356">
    <property type="protein sequence ID" value="CDN57506.1"/>
    <property type="molecule type" value="Genomic_DNA"/>
</dbReference>